<evidence type="ECO:0000313" key="3">
    <source>
        <dbReference type="Proteomes" id="UP000316500"/>
    </source>
</evidence>
<feature type="compositionally biased region" description="Basic and acidic residues" evidence="1">
    <location>
        <begin position="19"/>
        <end position="37"/>
    </location>
</feature>
<feature type="region of interest" description="Disordered" evidence="1">
    <location>
        <begin position="1"/>
        <end position="56"/>
    </location>
</feature>
<protein>
    <recommendedName>
        <fullName evidence="4">YHS domain-containing protein</fullName>
    </recommendedName>
</protein>
<feature type="compositionally biased region" description="Basic and acidic residues" evidence="1">
    <location>
        <begin position="1"/>
        <end position="10"/>
    </location>
</feature>
<name>A0A558GYM9_PAENT</name>
<accession>A0A558GYM9</accession>
<organism evidence="2 3">
    <name type="scientific">Paenarthrobacter nitroguajacolicus</name>
    <name type="common">Arthrobacter nitroguajacolicus</name>
    <dbReference type="NCBI Taxonomy" id="211146"/>
    <lineage>
        <taxon>Bacteria</taxon>
        <taxon>Bacillati</taxon>
        <taxon>Actinomycetota</taxon>
        <taxon>Actinomycetes</taxon>
        <taxon>Micrococcales</taxon>
        <taxon>Micrococcaceae</taxon>
        <taxon>Paenarthrobacter</taxon>
    </lineage>
</organism>
<dbReference type="OrthoDB" id="9809270at2"/>
<proteinExistence type="predicted"/>
<dbReference type="EMBL" id="VNFK01000009">
    <property type="protein sequence ID" value="TVU61936.1"/>
    <property type="molecule type" value="Genomic_DNA"/>
</dbReference>
<dbReference type="Gene3D" id="1.10.620.20">
    <property type="entry name" value="Ribonucleotide Reductase, subunit A"/>
    <property type="match status" value="1"/>
</dbReference>
<dbReference type="RefSeq" id="WP_144650967.1">
    <property type="nucleotide sequence ID" value="NZ_VNFK01000009.1"/>
</dbReference>
<dbReference type="Proteomes" id="UP000316500">
    <property type="component" value="Unassembled WGS sequence"/>
</dbReference>
<dbReference type="InterPro" id="IPR012348">
    <property type="entry name" value="RNR-like"/>
</dbReference>
<evidence type="ECO:0000313" key="2">
    <source>
        <dbReference type="EMBL" id="TVU61936.1"/>
    </source>
</evidence>
<gene>
    <name evidence="2" type="ORF">FQP90_12745</name>
</gene>
<comment type="caution">
    <text evidence="2">The sequence shown here is derived from an EMBL/GenBank/DDBJ whole genome shotgun (WGS) entry which is preliminary data.</text>
</comment>
<evidence type="ECO:0008006" key="4">
    <source>
        <dbReference type="Google" id="ProtNLM"/>
    </source>
</evidence>
<dbReference type="GO" id="GO:0016491">
    <property type="term" value="F:oxidoreductase activity"/>
    <property type="evidence" value="ECO:0007669"/>
    <property type="project" value="InterPro"/>
</dbReference>
<sequence>MCTNHNHDEATDTPGTAPDRADSPHHTHAARPDRDPSDLAECPVMPGNMVSKSEADADGMYRDYNGTRHYLCCDTCVALFDSDPATYAKAA</sequence>
<dbReference type="AlphaFoldDB" id="A0A558GYM9"/>
<reference evidence="2 3" key="1">
    <citation type="submission" date="2019-07" db="EMBL/GenBank/DDBJ databases">
        <title>Diversity of Bacteria from Kongsfjorden, Arctic.</title>
        <authorList>
            <person name="Yu Y."/>
        </authorList>
    </citation>
    <scope>NUCLEOTIDE SEQUENCE [LARGE SCALE GENOMIC DNA]</scope>
    <source>
        <strain evidence="2 3">SM1928</strain>
    </source>
</reference>
<evidence type="ECO:0000256" key="1">
    <source>
        <dbReference type="SAM" id="MobiDB-lite"/>
    </source>
</evidence>